<dbReference type="InterPro" id="IPR023796">
    <property type="entry name" value="Serpin_dom"/>
</dbReference>
<dbReference type="InterPro" id="IPR000215">
    <property type="entry name" value="Serpin_fam"/>
</dbReference>
<reference evidence="4 5" key="1">
    <citation type="submission" date="2023-03" db="EMBL/GenBank/DDBJ databases">
        <title>Bacillus Genome Sequencing.</title>
        <authorList>
            <person name="Dunlap C."/>
        </authorList>
    </citation>
    <scope>NUCLEOTIDE SEQUENCE [LARGE SCALE GENOMIC DNA]</scope>
    <source>
        <strain evidence="4 5">NRS-52</strain>
    </source>
</reference>
<accession>A0ABU6PT57</accession>
<keyword evidence="2" id="KW-0732">Signal</keyword>
<feature type="signal peptide" evidence="2">
    <location>
        <begin position="1"/>
        <end position="24"/>
    </location>
</feature>
<evidence type="ECO:0000256" key="1">
    <source>
        <dbReference type="RuleBase" id="RU000411"/>
    </source>
</evidence>
<evidence type="ECO:0000313" key="4">
    <source>
        <dbReference type="EMBL" id="MED5017992.1"/>
    </source>
</evidence>
<gene>
    <name evidence="4" type="ORF">P9847_11835</name>
</gene>
<dbReference type="InterPro" id="IPR036186">
    <property type="entry name" value="Serpin_sf"/>
</dbReference>
<dbReference type="RefSeq" id="WP_328278035.1">
    <property type="nucleotide sequence ID" value="NZ_JARTLD010000029.1"/>
</dbReference>
<dbReference type="InterPro" id="IPR042185">
    <property type="entry name" value="Serpin_sf_2"/>
</dbReference>
<proteinExistence type="inferred from homology"/>
<dbReference type="SMART" id="SM00093">
    <property type="entry name" value="SERPIN"/>
    <property type="match status" value="1"/>
</dbReference>
<dbReference type="PROSITE" id="PS00284">
    <property type="entry name" value="SERPIN"/>
    <property type="match status" value="1"/>
</dbReference>
<comment type="similarity">
    <text evidence="1">Belongs to the serpin family.</text>
</comment>
<name>A0ABU6PT57_9BACL</name>
<keyword evidence="5" id="KW-1185">Reference proteome</keyword>
<dbReference type="EMBL" id="JARTLD010000029">
    <property type="protein sequence ID" value="MED5017992.1"/>
    <property type="molecule type" value="Genomic_DNA"/>
</dbReference>
<feature type="domain" description="Serpin" evidence="3">
    <location>
        <begin position="62"/>
        <end position="421"/>
    </location>
</feature>
<dbReference type="Gene3D" id="3.30.497.10">
    <property type="entry name" value="Antithrombin, subunit I, domain 2"/>
    <property type="match status" value="1"/>
</dbReference>
<evidence type="ECO:0000256" key="2">
    <source>
        <dbReference type="SAM" id="SignalP"/>
    </source>
</evidence>
<dbReference type="Proteomes" id="UP001343257">
    <property type="component" value="Unassembled WGS sequence"/>
</dbReference>
<evidence type="ECO:0000259" key="3">
    <source>
        <dbReference type="SMART" id="SM00093"/>
    </source>
</evidence>
<dbReference type="PANTHER" id="PTHR11461">
    <property type="entry name" value="SERINE PROTEASE INHIBITOR, SERPIN"/>
    <property type="match status" value="1"/>
</dbReference>
<dbReference type="InterPro" id="IPR023795">
    <property type="entry name" value="Serpin_CS"/>
</dbReference>
<dbReference type="Pfam" id="PF00079">
    <property type="entry name" value="Serpin"/>
    <property type="match status" value="1"/>
</dbReference>
<protein>
    <submittedName>
        <fullName evidence="4">Serpin family protein</fullName>
    </submittedName>
</protein>
<sequence>MNGKKTCISILLYCSLLVLPACSAAKPDGAAKEQKVLSLSERSQIASQLDPAFIQAHNQFGLRLHHELQQQSEAKGKNIVLSPYSIFTDLAIAYNGSVGITGQEMSRALGMERFGKEQVNLASRTLQTLLMNPSSGVQLNVANSVWYQSEMGMKDDYIQTIQDSYQADMEAVDFGQKKTVGKINTWVSKQTKGLIPSILDQAPDPLTKAILLNSVYFNGAWQNPFDPDETREGLFTTADGTKQKARMMIQSGRFEYMQTVNAQALRLPYGDGRLDMLIILPGKGSSLEQVMEEIRQDPARWQKRFEQSPGDIRLPRFQTDYSTSLKKPLMQMGMKQAFAAEADFTGMSDKQPLFISNVLHKTVLDVSEKGTVAAAVTEIGMAGSAPPPQERFEMTMDHPFFFSIEDSQTGLWLFLGTIESL</sequence>
<comment type="caution">
    <text evidence="4">The sequence shown here is derived from an EMBL/GenBank/DDBJ whole genome shotgun (WGS) entry which is preliminary data.</text>
</comment>
<feature type="chain" id="PRO_5046747854" evidence="2">
    <location>
        <begin position="25"/>
        <end position="421"/>
    </location>
</feature>
<evidence type="ECO:0000313" key="5">
    <source>
        <dbReference type="Proteomes" id="UP001343257"/>
    </source>
</evidence>
<dbReference type="SUPFAM" id="SSF56574">
    <property type="entry name" value="Serpins"/>
    <property type="match status" value="1"/>
</dbReference>
<dbReference type="InterPro" id="IPR042178">
    <property type="entry name" value="Serpin_sf_1"/>
</dbReference>
<dbReference type="CDD" id="cd19588">
    <property type="entry name" value="serpin_miropin-like"/>
    <property type="match status" value="1"/>
</dbReference>
<dbReference type="Gene3D" id="2.30.39.10">
    <property type="entry name" value="Alpha-1-antitrypsin, domain 1"/>
    <property type="match status" value="1"/>
</dbReference>
<organism evidence="4 5">
    <name type="scientific">Paenibacillus chibensis</name>
    <dbReference type="NCBI Taxonomy" id="59846"/>
    <lineage>
        <taxon>Bacteria</taxon>
        <taxon>Bacillati</taxon>
        <taxon>Bacillota</taxon>
        <taxon>Bacilli</taxon>
        <taxon>Bacillales</taxon>
        <taxon>Paenibacillaceae</taxon>
        <taxon>Paenibacillus</taxon>
    </lineage>
</organism>
<dbReference type="PANTHER" id="PTHR11461:SF211">
    <property type="entry name" value="GH10112P-RELATED"/>
    <property type="match status" value="1"/>
</dbReference>